<comment type="caution">
    <text evidence="5">Lacks conserved residue(s) required for the propagation of feature annotation.</text>
</comment>
<dbReference type="PROSITE" id="PS50026">
    <property type="entry name" value="EGF_3"/>
    <property type="match status" value="1"/>
</dbReference>
<keyword evidence="2" id="KW-0472">Membrane</keyword>
<gene>
    <name evidence="7" type="ORF">GSLYS_00002869001</name>
</gene>
<sequence>MGCSKTCLRKIKVPKCCKGFYGSQCLPCPGGFRNPCSGRGECLDTISGTGYCVCQANITGTACEKCKQSKTFGPECNQICTCLYGTCDDGPNGTGKCKAGSCQEG</sequence>
<evidence type="ECO:0000256" key="1">
    <source>
        <dbReference type="ARBA" id="ARBA00004370"/>
    </source>
</evidence>
<dbReference type="PROSITE" id="PS00022">
    <property type="entry name" value="EGF_1"/>
    <property type="match status" value="1"/>
</dbReference>
<reference evidence="7 8" key="1">
    <citation type="submission" date="2024-04" db="EMBL/GenBank/DDBJ databases">
        <authorList>
            <consortium name="Genoscope - CEA"/>
            <person name="William W."/>
        </authorList>
    </citation>
    <scope>NUCLEOTIDE SEQUENCE [LARGE SCALE GENOMIC DNA]</scope>
</reference>
<protein>
    <recommendedName>
        <fullName evidence="6">EGF-like domain-containing protein</fullName>
    </recommendedName>
</protein>
<accession>A0AAV2H877</accession>
<evidence type="ECO:0000256" key="4">
    <source>
        <dbReference type="ARBA" id="ARBA00023180"/>
    </source>
</evidence>
<dbReference type="Proteomes" id="UP001497497">
    <property type="component" value="Unassembled WGS sequence"/>
</dbReference>
<dbReference type="EMBL" id="CAXITT010000036">
    <property type="protein sequence ID" value="CAL1528699.1"/>
    <property type="molecule type" value="Genomic_DNA"/>
</dbReference>
<proteinExistence type="predicted"/>
<evidence type="ECO:0000313" key="7">
    <source>
        <dbReference type="EMBL" id="CAL1528699.1"/>
    </source>
</evidence>
<dbReference type="InterPro" id="IPR056806">
    <property type="entry name" value="EGF_STAB1-2"/>
</dbReference>
<keyword evidence="5" id="KW-0245">EGF-like domain</keyword>
<keyword evidence="4" id="KW-0325">Glycoprotein</keyword>
<comment type="caution">
    <text evidence="7">The sequence shown here is derived from an EMBL/GenBank/DDBJ whole genome shotgun (WGS) entry which is preliminary data.</text>
</comment>
<name>A0AAV2H877_LYMST</name>
<evidence type="ECO:0000259" key="6">
    <source>
        <dbReference type="PROSITE" id="PS50026"/>
    </source>
</evidence>
<evidence type="ECO:0000256" key="2">
    <source>
        <dbReference type="ARBA" id="ARBA00023136"/>
    </source>
</evidence>
<feature type="non-terminal residue" evidence="7">
    <location>
        <position position="105"/>
    </location>
</feature>
<evidence type="ECO:0000256" key="3">
    <source>
        <dbReference type="ARBA" id="ARBA00023157"/>
    </source>
</evidence>
<keyword evidence="8" id="KW-1185">Reference proteome</keyword>
<organism evidence="7 8">
    <name type="scientific">Lymnaea stagnalis</name>
    <name type="common">Great pond snail</name>
    <name type="synonym">Helix stagnalis</name>
    <dbReference type="NCBI Taxonomy" id="6523"/>
    <lineage>
        <taxon>Eukaryota</taxon>
        <taxon>Metazoa</taxon>
        <taxon>Spiralia</taxon>
        <taxon>Lophotrochozoa</taxon>
        <taxon>Mollusca</taxon>
        <taxon>Gastropoda</taxon>
        <taxon>Heterobranchia</taxon>
        <taxon>Euthyneura</taxon>
        <taxon>Panpulmonata</taxon>
        <taxon>Hygrophila</taxon>
        <taxon>Lymnaeoidea</taxon>
        <taxon>Lymnaeidae</taxon>
        <taxon>Lymnaea</taxon>
    </lineage>
</organism>
<dbReference type="PANTHER" id="PTHR24038:SF11">
    <property type="entry name" value="INTEGRIN BETA-LIKE PROTEIN E"/>
    <property type="match status" value="1"/>
</dbReference>
<dbReference type="PANTHER" id="PTHR24038">
    <property type="entry name" value="STABILIN"/>
    <property type="match status" value="1"/>
</dbReference>
<dbReference type="Pfam" id="PF24887">
    <property type="entry name" value="EGF_STAB1-2"/>
    <property type="match status" value="1"/>
</dbReference>
<evidence type="ECO:0000313" key="8">
    <source>
        <dbReference type="Proteomes" id="UP001497497"/>
    </source>
</evidence>
<keyword evidence="3 5" id="KW-1015">Disulfide bond</keyword>
<dbReference type="InterPro" id="IPR000742">
    <property type="entry name" value="EGF"/>
</dbReference>
<feature type="domain" description="EGF-like" evidence="6">
    <location>
        <begin position="26"/>
        <end position="64"/>
    </location>
</feature>
<dbReference type="AlphaFoldDB" id="A0AAV2H877"/>
<evidence type="ECO:0000256" key="5">
    <source>
        <dbReference type="PROSITE-ProRule" id="PRU00076"/>
    </source>
</evidence>
<dbReference type="GO" id="GO:0016020">
    <property type="term" value="C:membrane"/>
    <property type="evidence" value="ECO:0007669"/>
    <property type="project" value="UniProtKB-SubCell"/>
</dbReference>
<feature type="disulfide bond" evidence="5">
    <location>
        <begin position="54"/>
        <end position="63"/>
    </location>
</feature>
<comment type="subcellular location">
    <subcellularLocation>
        <location evidence="1">Membrane</location>
    </subcellularLocation>
</comment>